<gene>
    <name evidence="1" type="ORF">Tci_616160</name>
</gene>
<proteinExistence type="predicted"/>
<reference evidence="1" key="1">
    <citation type="journal article" date="2019" name="Sci. Rep.">
        <title>Draft genome of Tanacetum cinerariifolium, the natural source of mosquito coil.</title>
        <authorList>
            <person name="Yamashiro T."/>
            <person name="Shiraishi A."/>
            <person name="Satake H."/>
            <person name="Nakayama K."/>
        </authorList>
    </citation>
    <scope>NUCLEOTIDE SEQUENCE</scope>
</reference>
<organism evidence="1">
    <name type="scientific">Tanacetum cinerariifolium</name>
    <name type="common">Dalmatian daisy</name>
    <name type="synonym">Chrysanthemum cinerariifolium</name>
    <dbReference type="NCBI Taxonomy" id="118510"/>
    <lineage>
        <taxon>Eukaryota</taxon>
        <taxon>Viridiplantae</taxon>
        <taxon>Streptophyta</taxon>
        <taxon>Embryophyta</taxon>
        <taxon>Tracheophyta</taxon>
        <taxon>Spermatophyta</taxon>
        <taxon>Magnoliopsida</taxon>
        <taxon>eudicotyledons</taxon>
        <taxon>Gunneridae</taxon>
        <taxon>Pentapetalae</taxon>
        <taxon>asterids</taxon>
        <taxon>campanulids</taxon>
        <taxon>Asterales</taxon>
        <taxon>Asteraceae</taxon>
        <taxon>Asteroideae</taxon>
        <taxon>Anthemideae</taxon>
        <taxon>Anthemidinae</taxon>
        <taxon>Tanacetum</taxon>
    </lineage>
</organism>
<evidence type="ECO:0000313" key="1">
    <source>
        <dbReference type="EMBL" id="GFA44188.1"/>
    </source>
</evidence>
<dbReference type="AlphaFoldDB" id="A0A699JL94"/>
<name>A0A699JL94_TANCI</name>
<feature type="non-terminal residue" evidence="1">
    <location>
        <position position="1"/>
    </location>
</feature>
<comment type="caution">
    <text evidence="1">The sequence shown here is derived from an EMBL/GenBank/DDBJ whole genome shotgun (WGS) entry which is preliminary data.</text>
</comment>
<dbReference type="EMBL" id="BKCJ010424711">
    <property type="protein sequence ID" value="GFA44188.1"/>
    <property type="molecule type" value="Genomic_DNA"/>
</dbReference>
<sequence>MRQFGSAVRINFGYGERAGPAGLEFSRLDLKAGIKEQDLITNIKDASLSRNWHASEPRMLYVLTLRNLLETSVGNLHLTAPLRVGSSDSKVARIAHNLEGLVPVEKSLINLRRNSMPEKNSDPLDGGCVRHVEKELPKTNKSSMKTSMVYSIISWKIAIIHRWNMPGALQSPKGMRLYANIPYEQVNVVFSWSFRSMGISK</sequence>
<accession>A0A699JL94</accession>
<protein>
    <submittedName>
        <fullName evidence="1">Uncharacterized protein</fullName>
    </submittedName>
</protein>